<dbReference type="GO" id="GO:0071897">
    <property type="term" value="P:DNA biosynthetic process"/>
    <property type="evidence" value="ECO:0007669"/>
    <property type="project" value="UniProtKB-ARBA"/>
</dbReference>
<dbReference type="InterPro" id="IPR036397">
    <property type="entry name" value="RNaseH_sf"/>
</dbReference>
<dbReference type="Pfam" id="PF13976">
    <property type="entry name" value="gag_pre-integrs"/>
    <property type="match status" value="1"/>
</dbReference>
<dbReference type="InterPro" id="IPR025724">
    <property type="entry name" value="GAG-pre-integrase_dom"/>
</dbReference>
<keyword evidence="2" id="KW-0378">Hydrolase</keyword>
<feature type="compositionally biased region" description="Basic and acidic residues" evidence="3">
    <location>
        <begin position="243"/>
        <end position="252"/>
    </location>
</feature>
<dbReference type="SUPFAM" id="SSF53098">
    <property type="entry name" value="Ribonuclease H-like"/>
    <property type="match status" value="1"/>
</dbReference>
<feature type="region of interest" description="Disordered" evidence="3">
    <location>
        <begin position="220"/>
        <end position="252"/>
    </location>
</feature>
<dbReference type="PANTHER" id="PTHR42648">
    <property type="entry name" value="TRANSPOSASE, PUTATIVE-RELATED"/>
    <property type="match status" value="1"/>
</dbReference>
<dbReference type="Gene3D" id="3.30.420.10">
    <property type="entry name" value="Ribonuclease H-like superfamily/Ribonuclease H"/>
    <property type="match status" value="1"/>
</dbReference>
<reference evidence="5 6" key="1">
    <citation type="submission" date="2020-02" db="EMBL/GenBank/DDBJ databases">
        <authorList>
            <person name="Ferguson B K."/>
        </authorList>
    </citation>
    <scope>NUCLEOTIDE SEQUENCE [LARGE SCALE GENOMIC DNA]</scope>
</reference>
<gene>
    <name evidence="5" type="ORF">NTEN_LOCUS16895</name>
</gene>
<evidence type="ECO:0000256" key="3">
    <source>
        <dbReference type="SAM" id="MobiDB-lite"/>
    </source>
</evidence>
<dbReference type="PANTHER" id="PTHR42648:SF28">
    <property type="entry name" value="TRANSPOSON-ENCODED PROTEIN WITH RIBONUCLEASE H-LIKE AND RETROVIRUS ZINC FINGER-LIKE DOMAINS"/>
    <property type="match status" value="1"/>
</dbReference>
<dbReference type="GO" id="GO:0016787">
    <property type="term" value="F:hydrolase activity"/>
    <property type="evidence" value="ECO:0007669"/>
    <property type="project" value="UniProtKB-KW"/>
</dbReference>
<feature type="domain" description="Integrase catalytic" evidence="4">
    <location>
        <begin position="452"/>
        <end position="630"/>
    </location>
</feature>
<dbReference type="Pfam" id="PF14223">
    <property type="entry name" value="Retrotran_gag_2"/>
    <property type="match status" value="1"/>
</dbReference>
<dbReference type="InterPro" id="IPR043502">
    <property type="entry name" value="DNA/RNA_pol_sf"/>
</dbReference>
<dbReference type="GO" id="GO:0042575">
    <property type="term" value="C:DNA polymerase complex"/>
    <property type="evidence" value="ECO:0007669"/>
    <property type="project" value="UniProtKB-ARBA"/>
</dbReference>
<dbReference type="Proteomes" id="UP000479000">
    <property type="component" value="Unassembled WGS sequence"/>
</dbReference>
<accession>A0A6H5H929</accession>
<protein>
    <recommendedName>
        <fullName evidence="4">Integrase catalytic domain-containing protein</fullName>
    </recommendedName>
</protein>
<dbReference type="InterPro" id="IPR013103">
    <property type="entry name" value="RVT_2"/>
</dbReference>
<name>A0A6H5H929_9HEMI</name>
<evidence type="ECO:0000259" key="4">
    <source>
        <dbReference type="PROSITE" id="PS50994"/>
    </source>
</evidence>
<dbReference type="Pfam" id="PF07727">
    <property type="entry name" value="RVT_2"/>
    <property type="match status" value="1"/>
</dbReference>
<keyword evidence="6" id="KW-1185">Reference proteome</keyword>
<feature type="region of interest" description="Disordered" evidence="3">
    <location>
        <begin position="739"/>
        <end position="758"/>
    </location>
</feature>
<dbReference type="OrthoDB" id="6768579at2759"/>
<dbReference type="PROSITE" id="PS50994">
    <property type="entry name" value="INTEGRASE"/>
    <property type="match status" value="1"/>
</dbReference>
<dbReference type="GO" id="GO:0015074">
    <property type="term" value="P:DNA integration"/>
    <property type="evidence" value="ECO:0007669"/>
    <property type="project" value="InterPro"/>
</dbReference>
<dbReference type="InterPro" id="IPR001584">
    <property type="entry name" value="Integrase_cat-core"/>
</dbReference>
<dbReference type="InterPro" id="IPR057670">
    <property type="entry name" value="SH3_retrovirus"/>
</dbReference>
<dbReference type="CDD" id="cd09272">
    <property type="entry name" value="RNase_HI_RT_Ty1"/>
    <property type="match status" value="1"/>
</dbReference>
<feature type="compositionally biased region" description="Basic residues" evidence="3">
    <location>
        <begin position="220"/>
        <end position="231"/>
    </location>
</feature>
<dbReference type="Pfam" id="PF00665">
    <property type="entry name" value="rve"/>
    <property type="match status" value="1"/>
</dbReference>
<dbReference type="EMBL" id="CADCXU010024957">
    <property type="protein sequence ID" value="CAB0012102.1"/>
    <property type="molecule type" value="Genomic_DNA"/>
</dbReference>
<dbReference type="InterPro" id="IPR012337">
    <property type="entry name" value="RNaseH-like_sf"/>
</dbReference>
<evidence type="ECO:0000256" key="1">
    <source>
        <dbReference type="ARBA" id="ARBA00022723"/>
    </source>
</evidence>
<evidence type="ECO:0000256" key="2">
    <source>
        <dbReference type="ARBA" id="ARBA00022801"/>
    </source>
</evidence>
<dbReference type="Pfam" id="PF25597">
    <property type="entry name" value="SH3_retrovirus"/>
    <property type="match status" value="1"/>
</dbReference>
<sequence>MASSSVHQVPLLAGNNFNNWKFRITTLLDKEKCKTALDEEHGESIRDFMVKDACARSIIIQGLDDKHLDIVKDSTTSREMMLALEAVFVRKSSFSKLHLWRKLIKLRFDLNSKLEDHFLAFDSVIRELKELGTNLDESDRVCHLLLTLPDEFSTVITALETVADAKMDFVKNRLLDEELKIVQKRQGDCQERSDEVVFKAAKSGCYSCGGNHFKAQCPRNRRHQDRRRFSRGSRQYRNVGSRNNDHFDRNMGRNNEYRRYETAHETEIAFIALHCPSSNSTINGRNKFLLDSGASSHLVMAELESYMTNIQSLDRNVVVHIANGERMVSSKKGVLRGFCQGRSISFEALIVQGLRHNLLSVGCLAKKGHRIVVDNQGMLVQGKDFTISCEYVNGLYLMEFSEFEVEHCNSASSLLDANVWHYRMGHLNKEGLRQLNLPSQIDVCPACIEGKSTRLPFHRQEKRTRTIGELIHSDLCGIITPPTYEGHRYFQVILDDFSHFVVVRLLKAKSEAEENIMDYIAEVERQHGVRVKRLRVDNGGEFSSNAFLKFARKKGLKIESTCPYSSSSSGKVERMNRTLMDMVRVKIADSGIPKKLWGEALKCSAYELNRSPSSALERGQTPSLIWNGQNNLSKLRIFGCRVWYSQLPRLSKLSPRSNPAVMVGYCGGGYRVWLPDSEKVIRARDVRFDENVKFYMNQRRVVVLPSTDADLPPSDVADLPPTDVAARSPTSSCSEKCVNKEEVSDETDLANAPQDTSRRKVKVPAKFNDFELYSAYCLLARGSDPVSYEEASESPEWSSAISRELESHERLETWTPSNLPTGETPIDTRWIFRTKEDGTKKARLVARGFQEPYEEGGEFAYAPVCRMSTVRLLVSVSVQNDWPIKQFDVPTAFLNGYLDHDVYIKRPKGVTCRESVLKLNRALYGLRSSPKCWNDRFNDAMLKIGFRRSAYDVCFYYRENVFLLLFVDDGIVTGRSKEIEDVMTNLKQEFSVKDLGLLSCFLGMKVVRDVNGLHITQPKITERLLSEFGMENCRGVSTPMEVGYYVEEAPVVEGVPYRSLVCALMYLAVTSRPDLSFSVSYLARYLDKPTQSTWTAAKRVLRFLQQTKNKGLHFRKNAPALYPRIDGFSDADWASDRQSRKSTSGFVAFHCGNPIAWSSRKQACVALSTMEAEYVSACSAAQELVNLRGLLSEFVGKRVIEIVLHVDNTSAINMIKTSENSKRGKHIDIRYHYIKDLFAQNVIAVEYVNTDSNIADLFTKSLARVKFNKFSSLAFNDE</sequence>
<evidence type="ECO:0000313" key="5">
    <source>
        <dbReference type="EMBL" id="CAB0012102.1"/>
    </source>
</evidence>
<dbReference type="InterPro" id="IPR039537">
    <property type="entry name" value="Retrotran_Ty1/copia-like"/>
</dbReference>
<proteinExistence type="predicted"/>
<dbReference type="SUPFAM" id="SSF56672">
    <property type="entry name" value="DNA/RNA polymerases"/>
    <property type="match status" value="1"/>
</dbReference>
<organism evidence="5 6">
    <name type="scientific">Nesidiocoris tenuis</name>
    <dbReference type="NCBI Taxonomy" id="355587"/>
    <lineage>
        <taxon>Eukaryota</taxon>
        <taxon>Metazoa</taxon>
        <taxon>Ecdysozoa</taxon>
        <taxon>Arthropoda</taxon>
        <taxon>Hexapoda</taxon>
        <taxon>Insecta</taxon>
        <taxon>Pterygota</taxon>
        <taxon>Neoptera</taxon>
        <taxon>Paraneoptera</taxon>
        <taxon>Hemiptera</taxon>
        <taxon>Heteroptera</taxon>
        <taxon>Panheteroptera</taxon>
        <taxon>Cimicomorpha</taxon>
        <taxon>Miridae</taxon>
        <taxon>Dicyphina</taxon>
        <taxon>Nesidiocoris</taxon>
    </lineage>
</organism>
<dbReference type="GO" id="GO:0046872">
    <property type="term" value="F:metal ion binding"/>
    <property type="evidence" value="ECO:0007669"/>
    <property type="project" value="UniProtKB-KW"/>
</dbReference>
<keyword evidence="1" id="KW-0479">Metal-binding</keyword>
<evidence type="ECO:0000313" key="6">
    <source>
        <dbReference type="Proteomes" id="UP000479000"/>
    </source>
</evidence>
<dbReference type="AlphaFoldDB" id="A0A6H5H929"/>
<dbReference type="GO" id="GO:0003676">
    <property type="term" value="F:nucleic acid binding"/>
    <property type="evidence" value="ECO:0007669"/>
    <property type="project" value="InterPro"/>
</dbReference>